<evidence type="ECO:0000313" key="2">
    <source>
        <dbReference type="EMBL" id="CAK0748550.1"/>
    </source>
</evidence>
<feature type="region of interest" description="Disordered" evidence="1">
    <location>
        <begin position="1"/>
        <end position="25"/>
    </location>
</feature>
<name>A0AAV1HXQ6_9CHLO</name>
<comment type="caution">
    <text evidence="2">The sequence shown here is derived from an EMBL/GenBank/DDBJ whole genome shotgun (WGS) entry which is preliminary data.</text>
</comment>
<evidence type="ECO:0000256" key="1">
    <source>
        <dbReference type="SAM" id="MobiDB-lite"/>
    </source>
</evidence>
<sequence length="103" mass="10567">MEVIGATGVEEVDGGHGPMTEDDGPTFLSHGDVLGVVVPVIAEGIDLSLKVVGDGKDEGVFGGQVVVLGSEECVCLSFEEILDLAPDEKSDGCIDGHCVLGRK</sequence>
<dbReference type="Proteomes" id="UP001314263">
    <property type="component" value="Unassembled WGS sequence"/>
</dbReference>
<dbReference type="AlphaFoldDB" id="A0AAV1HXQ6"/>
<organism evidence="2 3">
    <name type="scientific">Coccomyxa viridis</name>
    <dbReference type="NCBI Taxonomy" id="1274662"/>
    <lineage>
        <taxon>Eukaryota</taxon>
        <taxon>Viridiplantae</taxon>
        <taxon>Chlorophyta</taxon>
        <taxon>core chlorophytes</taxon>
        <taxon>Trebouxiophyceae</taxon>
        <taxon>Trebouxiophyceae incertae sedis</taxon>
        <taxon>Coccomyxaceae</taxon>
        <taxon>Coccomyxa</taxon>
    </lineage>
</organism>
<protein>
    <submittedName>
        <fullName evidence="2">Uncharacterized protein</fullName>
    </submittedName>
</protein>
<dbReference type="EMBL" id="CAUYUE010000003">
    <property type="protein sequence ID" value="CAK0748550.1"/>
    <property type="molecule type" value="Genomic_DNA"/>
</dbReference>
<reference evidence="2 3" key="1">
    <citation type="submission" date="2023-10" db="EMBL/GenBank/DDBJ databases">
        <authorList>
            <person name="Maclean D."/>
            <person name="Macfadyen A."/>
        </authorList>
    </citation>
    <scope>NUCLEOTIDE SEQUENCE [LARGE SCALE GENOMIC DNA]</scope>
</reference>
<proteinExistence type="predicted"/>
<keyword evidence="3" id="KW-1185">Reference proteome</keyword>
<gene>
    <name evidence="2" type="ORF">CVIRNUC_001841</name>
</gene>
<evidence type="ECO:0000313" key="3">
    <source>
        <dbReference type="Proteomes" id="UP001314263"/>
    </source>
</evidence>
<accession>A0AAV1HXQ6</accession>